<accession>A0A7R9DVQ1</accession>
<reference evidence="2" key="1">
    <citation type="submission" date="2020-11" db="EMBL/GenBank/DDBJ databases">
        <authorList>
            <person name="Tran Van P."/>
        </authorList>
    </citation>
    <scope>NUCLEOTIDE SEQUENCE</scope>
</reference>
<organism evidence="2">
    <name type="scientific">Timema poppense</name>
    <name type="common">Walking stick</name>
    <dbReference type="NCBI Taxonomy" id="170557"/>
    <lineage>
        <taxon>Eukaryota</taxon>
        <taxon>Metazoa</taxon>
        <taxon>Ecdysozoa</taxon>
        <taxon>Arthropoda</taxon>
        <taxon>Hexapoda</taxon>
        <taxon>Insecta</taxon>
        <taxon>Pterygota</taxon>
        <taxon>Neoptera</taxon>
        <taxon>Polyneoptera</taxon>
        <taxon>Phasmatodea</taxon>
        <taxon>Timematodea</taxon>
        <taxon>Timematoidea</taxon>
        <taxon>Timematidae</taxon>
        <taxon>Timema</taxon>
    </lineage>
</organism>
<keyword evidence="1" id="KW-0812">Transmembrane</keyword>
<feature type="transmembrane region" description="Helical" evidence="1">
    <location>
        <begin position="183"/>
        <end position="201"/>
    </location>
</feature>
<dbReference type="AlphaFoldDB" id="A0A7R9DVQ1"/>
<proteinExistence type="predicted"/>
<evidence type="ECO:0000313" key="2">
    <source>
        <dbReference type="EMBL" id="CAD7420459.1"/>
    </source>
</evidence>
<dbReference type="EMBL" id="OD031644">
    <property type="protein sequence ID" value="CAD7420459.1"/>
    <property type="molecule type" value="Genomic_DNA"/>
</dbReference>
<protein>
    <submittedName>
        <fullName evidence="2">Uncharacterized protein</fullName>
    </submittedName>
</protein>
<sequence length="204" mass="22411">MCQNLRGVQLSRIIVAPTFQPPESLTIYRFSACAHRLGFQNLNLSKLSVKTAATVFVPSCREDGGVGSRRSLEEVELGEHRVEEVAGEEDIPLGAQSAAVGSDQEVSVPTQQARQPRRVHWRYQSPVSVTNTHTRSRLCRCYQPNRRPVLFLVLLLLGGASLAVLVATIAINATRELPSKMRGFGTVVTSLVVILFCHGSINIY</sequence>
<keyword evidence="1" id="KW-1133">Transmembrane helix</keyword>
<evidence type="ECO:0000256" key="1">
    <source>
        <dbReference type="SAM" id="Phobius"/>
    </source>
</evidence>
<feature type="transmembrane region" description="Helical" evidence="1">
    <location>
        <begin position="149"/>
        <end position="171"/>
    </location>
</feature>
<name>A0A7R9DVQ1_TIMPO</name>
<keyword evidence="1" id="KW-0472">Membrane</keyword>
<gene>
    <name evidence="2" type="ORF">TPSB3V08_LOCUS13874</name>
</gene>